<dbReference type="SUPFAM" id="SSF48695">
    <property type="entry name" value="Multiheme cytochromes"/>
    <property type="match status" value="1"/>
</dbReference>
<evidence type="ECO:0000313" key="3">
    <source>
        <dbReference type="Proteomes" id="UP001225378"/>
    </source>
</evidence>
<dbReference type="AlphaFoldDB" id="A0AAU7NUZ9"/>
<dbReference type="PANTHER" id="PTHR35038">
    <property type="entry name" value="DISSIMILATORY SULFITE REDUCTASE SIRA"/>
    <property type="match status" value="1"/>
</dbReference>
<dbReference type="KEGG" id="mech:Q9L42_001415"/>
<sequence length="754" mass="81333">MFAWRQNLFHFFLIGVTALSYQSSAWAGRNGMRWDKTPDAFQFVDQTDAPLSTLVNANTIIVNGINTSISISISGGEYSVNGGAFSSGSGKVNNGDSIAVRQASSSQYATTTHAVLDLNGVSDSFDVTTLVNSSDTTPDAFSFIDQADVALNSLIESNMITISGINSATAIGISGGEYAVNGAAYTTVGGSVVNGDQVKVRLQSSTDYQTTADATLIVGGVSDTFSVTTQADSALTFQLAPQSPGNASFTSEHFAGSDNCTMCHNGLSDNQGQDVSIETDWSATMMANSARDPFWKAKVRTELNRNPQLADVINDKCTRCHASMANFEAKSNNETIVVLDSGFLDANHPRHDEAMNGVGCTLCHQIQDAPTLGTLDGFTGHYEIGNNKEIYGPYDNLFPNPMIMNTGYTPMYSIHTQESELCSTCHNLKTPYVDEAGNVLSTTPESEFPEQMPYSEWLHSDYAGTQSCQQCHMARANGVPISNRPMWLSGRDNFAIHEFVGANKLMLNILNDNKQQLGVTSNNFIDILAATEVMLQSSANIELVSQALNAGQLDFTLQINSQTGHKLPSAYPSRRAIVHVTVTDAQNNVVFESGKVNADGSVQGVDADVDAAAFEPHYNLITSPDQVQVYEAIMGDNNNEVTYTLLRGMSYLKDNRLLPNGFDKATAPDDVAVAGAAFDDADFIGGSDRISYRIADLPAGSYTVKAELVYQTLAYGFARDLFEDSSAEVNDFKKMYHESADKATVLTTLQFAVQ</sequence>
<keyword evidence="3" id="KW-1185">Reference proteome</keyword>
<gene>
    <name evidence="2" type="ORF">Q9L42_001415</name>
</gene>
<reference evidence="2 3" key="1">
    <citation type="journal article" date="2024" name="Microbiology">
        <title>Methylomarinum rosea sp. nov., a novel halophilic methanotrophic bacterium from the hypersaline Lake Elton.</title>
        <authorList>
            <person name="Suleimanov R.Z."/>
            <person name="Oshkin I.Y."/>
            <person name="Danilova O.V."/>
            <person name="Suzina N.E."/>
            <person name="Dedysh S.N."/>
        </authorList>
    </citation>
    <scope>NUCLEOTIDE SEQUENCE [LARGE SCALE GENOMIC DNA]</scope>
    <source>
        <strain evidence="2 3">Ch1-1</strain>
    </source>
</reference>
<protein>
    <submittedName>
        <fullName evidence="2">Multiheme c-type cytochrome</fullName>
    </submittedName>
</protein>
<dbReference type="RefSeq" id="WP_305906402.1">
    <property type="nucleotide sequence ID" value="NZ_CP157743.1"/>
</dbReference>
<keyword evidence="1" id="KW-0732">Signal</keyword>
<name>A0AAU7NUZ9_9GAMM</name>
<organism evidence="2 3">
    <name type="scientific">Methylomarinum roseum</name>
    <dbReference type="NCBI Taxonomy" id="3067653"/>
    <lineage>
        <taxon>Bacteria</taxon>
        <taxon>Pseudomonadati</taxon>
        <taxon>Pseudomonadota</taxon>
        <taxon>Gammaproteobacteria</taxon>
        <taxon>Methylococcales</taxon>
        <taxon>Methylococcaceae</taxon>
        <taxon>Methylomarinum</taxon>
    </lineage>
</organism>
<dbReference type="InterPro" id="IPR036280">
    <property type="entry name" value="Multihaem_cyt_sf"/>
</dbReference>
<evidence type="ECO:0000256" key="1">
    <source>
        <dbReference type="ARBA" id="ARBA00022729"/>
    </source>
</evidence>
<dbReference type="EMBL" id="CP157743">
    <property type="protein sequence ID" value="XBS20817.1"/>
    <property type="molecule type" value="Genomic_DNA"/>
</dbReference>
<dbReference type="Proteomes" id="UP001225378">
    <property type="component" value="Chromosome"/>
</dbReference>
<accession>A0AAU7NUZ9</accession>
<evidence type="ECO:0000313" key="2">
    <source>
        <dbReference type="EMBL" id="XBS20817.1"/>
    </source>
</evidence>
<dbReference type="Gene3D" id="1.10.1130.10">
    <property type="entry name" value="Flavocytochrome C3, Chain A"/>
    <property type="match status" value="1"/>
</dbReference>
<dbReference type="InterPro" id="IPR051829">
    <property type="entry name" value="Multiheme_Cytochr_ET"/>
</dbReference>
<proteinExistence type="predicted"/>